<accession>A0AAV4NC73</accession>
<evidence type="ECO:0000256" key="1">
    <source>
        <dbReference type="SAM" id="MobiDB-lite"/>
    </source>
</evidence>
<sequence>MYRQLINIFLSLKTRHIPIPNFLAEKNVFRSFHQQEILPPLLPKERTNPNRPTPSPPRRSYGRGCISREKSRLKGDFRNRRRFLFTEQIPENL</sequence>
<name>A0AAV4NC73_CAEEX</name>
<evidence type="ECO:0000313" key="2">
    <source>
        <dbReference type="EMBL" id="GIX81561.1"/>
    </source>
</evidence>
<keyword evidence="3" id="KW-1185">Reference proteome</keyword>
<dbReference type="EMBL" id="BPLR01020687">
    <property type="protein sequence ID" value="GIX81561.1"/>
    <property type="molecule type" value="Genomic_DNA"/>
</dbReference>
<proteinExistence type="predicted"/>
<feature type="region of interest" description="Disordered" evidence="1">
    <location>
        <begin position="39"/>
        <end position="66"/>
    </location>
</feature>
<evidence type="ECO:0000313" key="3">
    <source>
        <dbReference type="Proteomes" id="UP001054945"/>
    </source>
</evidence>
<gene>
    <name evidence="2" type="ORF">CEXT_227221</name>
</gene>
<protein>
    <submittedName>
        <fullName evidence="2">Uncharacterized protein</fullName>
    </submittedName>
</protein>
<organism evidence="2 3">
    <name type="scientific">Caerostris extrusa</name>
    <name type="common">Bark spider</name>
    <name type="synonym">Caerostris bankana</name>
    <dbReference type="NCBI Taxonomy" id="172846"/>
    <lineage>
        <taxon>Eukaryota</taxon>
        <taxon>Metazoa</taxon>
        <taxon>Ecdysozoa</taxon>
        <taxon>Arthropoda</taxon>
        <taxon>Chelicerata</taxon>
        <taxon>Arachnida</taxon>
        <taxon>Araneae</taxon>
        <taxon>Araneomorphae</taxon>
        <taxon>Entelegynae</taxon>
        <taxon>Araneoidea</taxon>
        <taxon>Araneidae</taxon>
        <taxon>Caerostris</taxon>
    </lineage>
</organism>
<comment type="caution">
    <text evidence="2">The sequence shown here is derived from an EMBL/GenBank/DDBJ whole genome shotgun (WGS) entry which is preliminary data.</text>
</comment>
<dbReference type="AlphaFoldDB" id="A0AAV4NC73"/>
<dbReference type="Proteomes" id="UP001054945">
    <property type="component" value="Unassembled WGS sequence"/>
</dbReference>
<reference evidence="2 3" key="1">
    <citation type="submission" date="2021-06" db="EMBL/GenBank/DDBJ databases">
        <title>Caerostris extrusa draft genome.</title>
        <authorList>
            <person name="Kono N."/>
            <person name="Arakawa K."/>
        </authorList>
    </citation>
    <scope>NUCLEOTIDE SEQUENCE [LARGE SCALE GENOMIC DNA]</scope>
</reference>